<feature type="DNA-binding region" description="OmpR/PhoB-type" evidence="9">
    <location>
        <begin position="146"/>
        <end position="245"/>
    </location>
</feature>
<evidence type="ECO:0000256" key="9">
    <source>
        <dbReference type="PROSITE-ProRule" id="PRU01091"/>
    </source>
</evidence>
<evidence type="ECO:0000256" key="2">
    <source>
        <dbReference type="ARBA" id="ARBA00022553"/>
    </source>
</evidence>
<dbReference type="InterPro" id="IPR011006">
    <property type="entry name" value="CheY-like_superfamily"/>
</dbReference>
<feature type="domain" description="OmpR/PhoB-type" evidence="11">
    <location>
        <begin position="146"/>
        <end position="245"/>
    </location>
</feature>
<evidence type="ECO:0000256" key="7">
    <source>
        <dbReference type="ARBA" id="ARBA00024867"/>
    </source>
</evidence>
<keyword evidence="4" id="KW-0805">Transcription regulation</keyword>
<dbReference type="RefSeq" id="WP_105367750.1">
    <property type="nucleotide sequence ID" value="NZ_NEMB01000003.1"/>
</dbReference>
<dbReference type="FunFam" id="3.40.50.2300:FF:000001">
    <property type="entry name" value="DNA-binding response regulator PhoB"/>
    <property type="match status" value="1"/>
</dbReference>
<dbReference type="AlphaFoldDB" id="A0A2S8R8V6"/>
<dbReference type="SUPFAM" id="SSF46894">
    <property type="entry name" value="C-terminal effector domain of the bipartite response regulators"/>
    <property type="match status" value="1"/>
</dbReference>
<evidence type="ECO:0000256" key="3">
    <source>
        <dbReference type="ARBA" id="ARBA00023012"/>
    </source>
</evidence>
<dbReference type="InterPro" id="IPR001789">
    <property type="entry name" value="Sig_transdc_resp-reg_receiver"/>
</dbReference>
<sequence length="247" mass="28721">MININSSNLNNKKILLIDDEKDILNLLEIVLIKEGFKEIYKAENGNKGIELCEKINPDIIVLDIMLPDIDGYEVCKRIREFSMCPIIFLSAKSDDVDKLLGLGIGGDDYVTKPFSPKEIAFRIKAHFRRLEHMQFKVNERKRDDYKEIIKFKDIEIDENKAEVKKSGDVLNLTAKEYQLLLYLVKNPNMILSKNSLIENIWGSEYEGYDNTLMVHIRHLREKIEDDPSRPEYITTFKGLGYKFIKGD</sequence>
<protein>
    <recommendedName>
        <fullName evidence="1">Stage 0 sporulation protein A homolog</fullName>
    </recommendedName>
</protein>
<dbReference type="Pfam" id="PF00072">
    <property type="entry name" value="Response_reg"/>
    <property type="match status" value="1"/>
</dbReference>
<dbReference type="Gene3D" id="3.40.50.2300">
    <property type="match status" value="1"/>
</dbReference>
<evidence type="ECO:0000256" key="6">
    <source>
        <dbReference type="ARBA" id="ARBA00023163"/>
    </source>
</evidence>
<dbReference type="InterPro" id="IPR036388">
    <property type="entry name" value="WH-like_DNA-bd_sf"/>
</dbReference>
<dbReference type="Pfam" id="PF00486">
    <property type="entry name" value="Trans_reg_C"/>
    <property type="match status" value="1"/>
</dbReference>
<evidence type="ECO:0000256" key="8">
    <source>
        <dbReference type="PROSITE-ProRule" id="PRU00169"/>
    </source>
</evidence>
<dbReference type="FunFam" id="1.10.10.10:FF:000018">
    <property type="entry name" value="DNA-binding response regulator ResD"/>
    <property type="match status" value="1"/>
</dbReference>
<dbReference type="Gene3D" id="1.10.10.10">
    <property type="entry name" value="Winged helix-like DNA-binding domain superfamily/Winged helix DNA-binding domain"/>
    <property type="match status" value="1"/>
</dbReference>
<organism evidence="12 13">
    <name type="scientific">Acetivibrio saccincola</name>
    <dbReference type="NCBI Taxonomy" id="1677857"/>
    <lineage>
        <taxon>Bacteria</taxon>
        <taxon>Bacillati</taxon>
        <taxon>Bacillota</taxon>
        <taxon>Clostridia</taxon>
        <taxon>Eubacteriales</taxon>
        <taxon>Oscillospiraceae</taxon>
        <taxon>Acetivibrio</taxon>
    </lineage>
</organism>
<dbReference type="SMART" id="SM00448">
    <property type="entry name" value="REC"/>
    <property type="match status" value="1"/>
</dbReference>
<dbReference type="PANTHER" id="PTHR48111:SF52">
    <property type="entry name" value="TRANSCRIPTIONAL REGULATORY PROTEIN YVRH"/>
    <property type="match status" value="1"/>
</dbReference>
<dbReference type="OrthoDB" id="9790442at2"/>
<dbReference type="GO" id="GO:0006355">
    <property type="term" value="P:regulation of DNA-templated transcription"/>
    <property type="evidence" value="ECO:0007669"/>
    <property type="project" value="InterPro"/>
</dbReference>
<evidence type="ECO:0000259" key="11">
    <source>
        <dbReference type="PROSITE" id="PS51755"/>
    </source>
</evidence>
<feature type="modified residue" description="4-aspartylphosphate" evidence="8">
    <location>
        <position position="63"/>
    </location>
</feature>
<evidence type="ECO:0000256" key="4">
    <source>
        <dbReference type="ARBA" id="ARBA00023015"/>
    </source>
</evidence>
<keyword evidence="6" id="KW-0804">Transcription</keyword>
<name>A0A2S8R8V6_9FIRM</name>
<dbReference type="Proteomes" id="UP000239720">
    <property type="component" value="Unassembled WGS sequence"/>
</dbReference>
<dbReference type="InterPro" id="IPR001867">
    <property type="entry name" value="OmpR/PhoB-type_DNA-bd"/>
</dbReference>
<dbReference type="InterPro" id="IPR039420">
    <property type="entry name" value="WalR-like"/>
</dbReference>
<dbReference type="PANTHER" id="PTHR48111">
    <property type="entry name" value="REGULATOR OF RPOS"/>
    <property type="match status" value="1"/>
</dbReference>
<dbReference type="GO" id="GO:0032993">
    <property type="term" value="C:protein-DNA complex"/>
    <property type="evidence" value="ECO:0007669"/>
    <property type="project" value="TreeGrafter"/>
</dbReference>
<dbReference type="GO" id="GO:0005829">
    <property type="term" value="C:cytosol"/>
    <property type="evidence" value="ECO:0007669"/>
    <property type="project" value="TreeGrafter"/>
</dbReference>
<dbReference type="PROSITE" id="PS50110">
    <property type="entry name" value="RESPONSE_REGULATORY"/>
    <property type="match status" value="1"/>
</dbReference>
<dbReference type="EMBL" id="NEMB01000003">
    <property type="protein sequence ID" value="PQQ66232.1"/>
    <property type="molecule type" value="Genomic_DNA"/>
</dbReference>
<reference evidence="12 13" key="1">
    <citation type="journal article" date="2018" name="Syst. Appl. Microbiol.">
        <title>Characterization and high-quality draft genome sequence of Herbivorax saccincola A7, an anaerobic, alkaliphilic, thermophilic, cellulolytic, and xylanolytic bacterium.</title>
        <authorList>
            <person name="Aikawa S."/>
            <person name="Baramee S."/>
            <person name="Sermsathanaswadi J."/>
            <person name="Thianheng P."/>
            <person name="Tachaapaikoon C."/>
            <person name="Shikata A."/>
            <person name="Waeonukul R."/>
            <person name="Pason P."/>
            <person name="Ratanakhanokchai K."/>
            <person name="Kosugi A."/>
        </authorList>
    </citation>
    <scope>NUCLEOTIDE SEQUENCE [LARGE SCALE GENOMIC DNA]</scope>
    <source>
        <strain evidence="12 13">A7</strain>
    </source>
</reference>
<evidence type="ECO:0000313" key="12">
    <source>
        <dbReference type="EMBL" id="PQQ66232.1"/>
    </source>
</evidence>
<dbReference type="SUPFAM" id="SSF52172">
    <property type="entry name" value="CheY-like"/>
    <property type="match status" value="1"/>
</dbReference>
<evidence type="ECO:0000259" key="10">
    <source>
        <dbReference type="PROSITE" id="PS50110"/>
    </source>
</evidence>
<keyword evidence="2 8" id="KW-0597">Phosphoprotein</keyword>
<dbReference type="InterPro" id="IPR016032">
    <property type="entry name" value="Sig_transdc_resp-reg_C-effctor"/>
</dbReference>
<evidence type="ECO:0000313" key="13">
    <source>
        <dbReference type="Proteomes" id="UP000239720"/>
    </source>
</evidence>
<dbReference type="CDD" id="cd00383">
    <property type="entry name" value="trans_reg_C"/>
    <property type="match status" value="1"/>
</dbReference>
<dbReference type="PROSITE" id="PS51755">
    <property type="entry name" value="OMPR_PHOB"/>
    <property type="match status" value="1"/>
</dbReference>
<evidence type="ECO:0000256" key="5">
    <source>
        <dbReference type="ARBA" id="ARBA00023125"/>
    </source>
</evidence>
<keyword evidence="5 9" id="KW-0238">DNA-binding</keyword>
<accession>A0A2S8R8V6</accession>
<feature type="domain" description="Response regulatory" evidence="10">
    <location>
        <begin position="13"/>
        <end position="127"/>
    </location>
</feature>
<gene>
    <name evidence="12" type="ORF">B9R14_05365</name>
</gene>
<comment type="caution">
    <text evidence="12">The sequence shown here is derived from an EMBL/GenBank/DDBJ whole genome shotgun (WGS) entry which is preliminary data.</text>
</comment>
<dbReference type="SMART" id="SM00862">
    <property type="entry name" value="Trans_reg_C"/>
    <property type="match status" value="1"/>
</dbReference>
<comment type="function">
    <text evidence="7">May play the central regulatory role in sporulation. It may be an element of the effector pathway responsible for the activation of sporulation genes in response to nutritional stress. Spo0A may act in concert with spo0H (a sigma factor) to control the expression of some genes that are critical to the sporulation process.</text>
</comment>
<proteinExistence type="predicted"/>
<evidence type="ECO:0000256" key="1">
    <source>
        <dbReference type="ARBA" id="ARBA00018672"/>
    </source>
</evidence>
<keyword evidence="3" id="KW-0902">Two-component regulatory system</keyword>
<dbReference type="GO" id="GO:0000156">
    <property type="term" value="F:phosphorelay response regulator activity"/>
    <property type="evidence" value="ECO:0007669"/>
    <property type="project" value="TreeGrafter"/>
</dbReference>
<dbReference type="GO" id="GO:0000976">
    <property type="term" value="F:transcription cis-regulatory region binding"/>
    <property type="evidence" value="ECO:0007669"/>
    <property type="project" value="TreeGrafter"/>
</dbReference>
<dbReference type="Gene3D" id="6.10.250.690">
    <property type="match status" value="1"/>
</dbReference>
<dbReference type="CDD" id="cd17574">
    <property type="entry name" value="REC_OmpR"/>
    <property type="match status" value="1"/>
</dbReference>